<dbReference type="HOGENOM" id="CLU_015846_11_3_4"/>
<dbReference type="GO" id="GO:0030170">
    <property type="term" value="F:pyridoxal phosphate binding"/>
    <property type="evidence" value="ECO:0007669"/>
    <property type="project" value="InterPro"/>
</dbReference>
<dbReference type="AlphaFoldDB" id="Q82UT5"/>
<dbReference type="InterPro" id="IPR015424">
    <property type="entry name" value="PyrdxlP-dep_Trfase"/>
</dbReference>
<accession>Q82UT5</accession>
<dbReference type="InterPro" id="IPR050087">
    <property type="entry name" value="AON_synthase_class-II"/>
</dbReference>
<evidence type="ECO:0000313" key="5">
    <source>
        <dbReference type="Proteomes" id="UP000001416"/>
    </source>
</evidence>
<evidence type="ECO:0000256" key="1">
    <source>
        <dbReference type="ARBA" id="ARBA00001933"/>
    </source>
</evidence>
<proteinExistence type="predicted"/>
<dbReference type="Proteomes" id="UP000001416">
    <property type="component" value="Chromosome"/>
</dbReference>
<dbReference type="GO" id="GO:0008483">
    <property type="term" value="F:transaminase activity"/>
    <property type="evidence" value="ECO:0007669"/>
    <property type="project" value="UniProtKB-KW"/>
</dbReference>
<dbReference type="EMBL" id="AL954747">
    <property type="protein sequence ID" value="CAD85299.1"/>
    <property type="molecule type" value="Genomic_DNA"/>
</dbReference>
<dbReference type="GeneID" id="87104563"/>
<dbReference type="PhylomeDB" id="Q82UT5"/>
<evidence type="ECO:0000259" key="3">
    <source>
        <dbReference type="Pfam" id="PF00155"/>
    </source>
</evidence>
<dbReference type="SUPFAM" id="SSF53383">
    <property type="entry name" value="PLP-dependent transferases"/>
    <property type="match status" value="1"/>
</dbReference>
<evidence type="ECO:0000256" key="2">
    <source>
        <dbReference type="ARBA" id="ARBA00022679"/>
    </source>
</evidence>
<feature type="domain" description="Aminotransferase class I/classII large" evidence="3">
    <location>
        <begin position="93"/>
        <end position="435"/>
    </location>
</feature>
<dbReference type="PANTHER" id="PTHR13693:SF3">
    <property type="entry name" value="LD36009P"/>
    <property type="match status" value="1"/>
</dbReference>
<protein>
    <submittedName>
        <fullName evidence="4">Aminotransferases class-I</fullName>
    </submittedName>
</protein>
<dbReference type="InterPro" id="IPR004839">
    <property type="entry name" value="Aminotransferase_I/II_large"/>
</dbReference>
<dbReference type="Pfam" id="PF00155">
    <property type="entry name" value="Aminotran_1_2"/>
    <property type="match status" value="1"/>
</dbReference>
<sequence length="444" mass="48356">MNKLSLTRKARTHLIDHILGRKMEVAGGAAPASAECPTRYSSIPDAFTRFDRFPGYEKMLVPKAASERLGLVNPFFRSHDGVAGATTLIGGREFINFSNYSYLGLAGHPAVSRAAKEAIDRYGTSASASRLVAGERPAQRKLEEALANLYEVDDCIVFVSGHATNVSTIGCLFGPKDLVIHDSLIHNSVLQGIQLSGAARRSFPHNDMAALEQILAEIRAQFERVLIVTEGLYSMDGDIPDLPELIRIKQHHKAFLMVDEAHSLGVLGETGKGVREHFGIQGKAVDIWMGTLSKTLAGCGGYIAGERALVEHLKYAAPGFVYSVGMAPSLAAASLEALRIMQREPERVARLRERGQQFLELMQSLGVNTGLAQGYAVIPAIIGSSLKAARLSNQFFDAGINVQPIIHPAVEEKAARLRFFLSAMHTDQHVRYTCEVMKKLTGLH</sequence>
<dbReference type="OrthoDB" id="9807157at2"/>
<dbReference type="RefSeq" id="WP_011111961.1">
    <property type="nucleotide sequence ID" value="NC_004757.1"/>
</dbReference>
<dbReference type="PANTHER" id="PTHR13693">
    <property type="entry name" value="CLASS II AMINOTRANSFERASE/8-AMINO-7-OXONONANOATE SYNTHASE"/>
    <property type="match status" value="1"/>
</dbReference>
<dbReference type="eggNOG" id="COG0156">
    <property type="taxonomic scope" value="Bacteria"/>
</dbReference>
<dbReference type="STRING" id="228410.NE1388"/>
<keyword evidence="4" id="KW-0032">Aminotransferase</keyword>
<dbReference type="InterPro" id="IPR015421">
    <property type="entry name" value="PyrdxlP-dep_Trfase_major"/>
</dbReference>
<dbReference type="Gene3D" id="3.40.640.10">
    <property type="entry name" value="Type I PLP-dependent aspartate aminotransferase-like (Major domain)"/>
    <property type="match status" value="1"/>
</dbReference>
<name>Q82UT5_NITEU</name>
<gene>
    <name evidence="4" type="primary">rkpG</name>
    <name evidence="4" type="ordered locus">NE1388</name>
</gene>
<dbReference type="Gene3D" id="3.90.1150.10">
    <property type="entry name" value="Aspartate Aminotransferase, domain 1"/>
    <property type="match status" value="1"/>
</dbReference>
<comment type="cofactor">
    <cofactor evidence="1">
        <name>pyridoxal 5'-phosphate</name>
        <dbReference type="ChEBI" id="CHEBI:597326"/>
    </cofactor>
</comment>
<keyword evidence="5" id="KW-1185">Reference proteome</keyword>
<keyword evidence="2 4" id="KW-0808">Transferase</keyword>
<organism evidence="4 5">
    <name type="scientific">Nitrosomonas europaea (strain ATCC 19718 / CIP 103999 / KCTC 2705 / NBRC 14298)</name>
    <dbReference type="NCBI Taxonomy" id="228410"/>
    <lineage>
        <taxon>Bacteria</taxon>
        <taxon>Pseudomonadati</taxon>
        <taxon>Pseudomonadota</taxon>
        <taxon>Betaproteobacteria</taxon>
        <taxon>Nitrosomonadales</taxon>
        <taxon>Nitrosomonadaceae</taxon>
        <taxon>Nitrosomonas</taxon>
    </lineage>
</organism>
<dbReference type="CDD" id="cd06454">
    <property type="entry name" value="KBL_like"/>
    <property type="match status" value="1"/>
</dbReference>
<dbReference type="InterPro" id="IPR015422">
    <property type="entry name" value="PyrdxlP-dep_Trfase_small"/>
</dbReference>
<evidence type="ECO:0000313" key="4">
    <source>
        <dbReference type="EMBL" id="CAD85299.1"/>
    </source>
</evidence>
<dbReference type="KEGG" id="neu:NE1388"/>
<reference evidence="4 5" key="1">
    <citation type="journal article" date="2003" name="J. Bacteriol.">
        <title>Complete genome sequence of the ammonia-oxidizing bacterium and obligate chemolithoautotroph Nitrosomonas europaea.</title>
        <authorList>
            <person name="Chain P."/>
            <person name="Lamerdin J."/>
            <person name="Larimer F."/>
            <person name="Regala W."/>
            <person name="Land M."/>
            <person name="Hauser L."/>
            <person name="Hooper A."/>
            <person name="Klotz M."/>
            <person name="Norton J."/>
            <person name="Sayavedra-Soto L."/>
            <person name="Arciero D."/>
            <person name="Hommes N."/>
            <person name="Whittaker M."/>
            <person name="Arp D."/>
        </authorList>
    </citation>
    <scope>NUCLEOTIDE SEQUENCE [LARGE SCALE GENOMIC DNA]</scope>
    <source>
        <strain evidence="5">ATCC 19718 / CIP 103999 / KCTC 2705 / NBRC 14298</strain>
    </source>
</reference>